<feature type="compositionally biased region" description="Polar residues" evidence="2">
    <location>
        <begin position="14"/>
        <end position="25"/>
    </location>
</feature>
<evidence type="ECO:0000313" key="3">
    <source>
        <dbReference type="EMBL" id="KAJ4447657.1"/>
    </source>
</evidence>
<evidence type="ECO:0000256" key="1">
    <source>
        <dbReference type="ARBA" id="ARBA00010954"/>
    </source>
</evidence>
<dbReference type="EMBL" id="JAJSOF020000005">
    <property type="protein sequence ID" value="KAJ4447657.1"/>
    <property type="molecule type" value="Genomic_DNA"/>
</dbReference>
<feature type="non-terminal residue" evidence="3">
    <location>
        <position position="173"/>
    </location>
</feature>
<accession>A0ABQ8TMA6</accession>
<gene>
    <name evidence="3" type="ORF">ANN_09664</name>
</gene>
<keyword evidence="4" id="KW-1185">Reference proteome</keyword>
<proteinExistence type="inferred from homology"/>
<evidence type="ECO:0000313" key="4">
    <source>
        <dbReference type="Proteomes" id="UP001148838"/>
    </source>
</evidence>
<sequence length="173" mass="19569">MTATKASTVISKCGSTSCNHATQPKTSDHQHSVPSGYHLLPMDKRGTSVHPWLLADGLQYTRRWLVEHVMNFRKNGEVFNVEDANAIRSLTTNVLGEAYLELLDWNNRNPYPETLVMDQGRFTELGRRCLRLHITGSVLLVTASTVQPLYGIAAFKEKLKEHIKVLMEDNYTN</sequence>
<protein>
    <submittedName>
        <fullName evidence="3">Uncharacterized protein</fullName>
    </submittedName>
</protein>
<comment type="caution">
    <text evidence="3">The sequence shown here is derived from an EMBL/GenBank/DDBJ whole genome shotgun (WGS) entry which is preliminary data.</text>
</comment>
<feature type="region of interest" description="Disordered" evidence="2">
    <location>
        <begin position="14"/>
        <end position="33"/>
    </location>
</feature>
<comment type="similarity">
    <text evidence="1">Belongs to the TCP11 family.</text>
</comment>
<reference evidence="3 4" key="1">
    <citation type="journal article" date="2022" name="Allergy">
        <title>Genome assembly and annotation of Periplaneta americana reveal a comprehensive cockroach allergen profile.</title>
        <authorList>
            <person name="Wang L."/>
            <person name="Xiong Q."/>
            <person name="Saelim N."/>
            <person name="Wang L."/>
            <person name="Nong W."/>
            <person name="Wan A.T."/>
            <person name="Shi M."/>
            <person name="Liu X."/>
            <person name="Cao Q."/>
            <person name="Hui J.H.L."/>
            <person name="Sookrung N."/>
            <person name="Leung T.F."/>
            <person name="Tungtrongchitr A."/>
            <person name="Tsui S.K.W."/>
        </authorList>
    </citation>
    <scope>NUCLEOTIDE SEQUENCE [LARGE SCALE GENOMIC DNA]</scope>
    <source>
        <strain evidence="3">PWHHKU_190912</strain>
    </source>
</reference>
<dbReference type="PANTHER" id="PTHR12832:SF11">
    <property type="entry name" value="LD23868P"/>
    <property type="match status" value="1"/>
</dbReference>
<name>A0ABQ8TMA6_PERAM</name>
<dbReference type="InterPro" id="IPR008862">
    <property type="entry name" value="Tcp11"/>
</dbReference>
<dbReference type="PANTHER" id="PTHR12832">
    <property type="entry name" value="TESTIS-SPECIFIC PROTEIN PBS13 T-COMPLEX 11"/>
    <property type="match status" value="1"/>
</dbReference>
<dbReference type="Pfam" id="PF05794">
    <property type="entry name" value="Tcp11"/>
    <property type="match status" value="1"/>
</dbReference>
<dbReference type="Proteomes" id="UP001148838">
    <property type="component" value="Unassembled WGS sequence"/>
</dbReference>
<evidence type="ECO:0000256" key="2">
    <source>
        <dbReference type="SAM" id="MobiDB-lite"/>
    </source>
</evidence>
<organism evidence="3 4">
    <name type="scientific">Periplaneta americana</name>
    <name type="common">American cockroach</name>
    <name type="synonym">Blatta americana</name>
    <dbReference type="NCBI Taxonomy" id="6978"/>
    <lineage>
        <taxon>Eukaryota</taxon>
        <taxon>Metazoa</taxon>
        <taxon>Ecdysozoa</taxon>
        <taxon>Arthropoda</taxon>
        <taxon>Hexapoda</taxon>
        <taxon>Insecta</taxon>
        <taxon>Pterygota</taxon>
        <taxon>Neoptera</taxon>
        <taxon>Polyneoptera</taxon>
        <taxon>Dictyoptera</taxon>
        <taxon>Blattodea</taxon>
        <taxon>Blattoidea</taxon>
        <taxon>Blattidae</taxon>
        <taxon>Blattinae</taxon>
        <taxon>Periplaneta</taxon>
    </lineage>
</organism>